<dbReference type="GO" id="GO:0009190">
    <property type="term" value="P:cyclic nucleotide biosynthetic process"/>
    <property type="evidence" value="ECO:0007669"/>
    <property type="project" value="InterPro"/>
</dbReference>
<dbReference type="Gene3D" id="3.30.70.1230">
    <property type="entry name" value="Nucleotide cyclase"/>
    <property type="match status" value="1"/>
</dbReference>
<reference evidence="2" key="2">
    <citation type="submission" date="2020-09" db="EMBL/GenBank/DDBJ databases">
        <authorList>
            <person name="Sun Q."/>
            <person name="Kim S."/>
        </authorList>
    </citation>
    <scope>NUCLEOTIDE SEQUENCE</scope>
    <source>
        <strain evidence="2">KCTC 42650</strain>
    </source>
</reference>
<dbReference type="InterPro" id="IPR029058">
    <property type="entry name" value="AB_hydrolase_fold"/>
</dbReference>
<proteinExistence type="predicted"/>
<keyword evidence="3" id="KW-1185">Reference proteome</keyword>
<gene>
    <name evidence="2" type="ORF">GCM10017056_49800</name>
</gene>
<dbReference type="InterPro" id="IPR050697">
    <property type="entry name" value="Adenylyl/Guanylyl_Cyclase_3/4"/>
</dbReference>
<dbReference type="Gene3D" id="3.40.50.1820">
    <property type="entry name" value="alpha/beta hydrolase"/>
    <property type="match status" value="1"/>
</dbReference>
<dbReference type="PROSITE" id="PS50125">
    <property type="entry name" value="GUANYLATE_CYCLASE_2"/>
    <property type="match status" value="1"/>
</dbReference>
<protein>
    <recommendedName>
        <fullName evidence="1">Guanylate cyclase domain-containing protein</fullName>
    </recommendedName>
</protein>
<dbReference type="CDD" id="cd07302">
    <property type="entry name" value="CHD"/>
    <property type="match status" value="1"/>
</dbReference>
<dbReference type="GO" id="GO:0035556">
    <property type="term" value="P:intracellular signal transduction"/>
    <property type="evidence" value="ECO:0007669"/>
    <property type="project" value="InterPro"/>
</dbReference>
<dbReference type="AlphaFoldDB" id="A0A8J3MCB7"/>
<feature type="domain" description="Guanylate cyclase" evidence="1">
    <location>
        <begin position="117"/>
        <end position="224"/>
    </location>
</feature>
<dbReference type="SUPFAM" id="SSF53474">
    <property type="entry name" value="alpha/beta-Hydrolases"/>
    <property type="match status" value="1"/>
</dbReference>
<comment type="caution">
    <text evidence="2">The sequence shown here is derived from an EMBL/GenBank/DDBJ whole genome shotgun (WGS) entry which is preliminary data.</text>
</comment>
<dbReference type="InterPro" id="IPR001054">
    <property type="entry name" value="A/G_cyclase"/>
</dbReference>
<accession>A0A8J3MCB7</accession>
<evidence type="ECO:0000313" key="3">
    <source>
        <dbReference type="Proteomes" id="UP000626220"/>
    </source>
</evidence>
<evidence type="ECO:0000259" key="1">
    <source>
        <dbReference type="PROSITE" id="PS50125"/>
    </source>
</evidence>
<dbReference type="InterPro" id="IPR029787">
    <property type="entry name" value="Nucleotide_cyclase"/>
</dbReference>
<dbReference type="GO" id="GO:0004016">
    <property type="term" value="F:adenylate cyclase activity"/>
    <property type="evidence" value="ECO:0007669"/>
    <property type="project" value="UniProtKB-ARBA"/>
</dbReference>
<dbReference type="PANTHER" id="PTHR43081:SF1">
    <property type="entry name" value="ADENYLATE CYCLASE, TERMINAL-DIFFERENTIATION SPECIFIC"/>
    <property type="match status" value="1"/>
</dbReference>
<dbReference type="SUPFAM" id="SSF55073">
    <property type="entry name" value="Nucleotide cyclase"/>
    <property type="match status" value="1"/>
</dbReference>
<evidence type="ECO:0000313" key="2">
    <source>
        <dbReference type="EMBL" id="GHF72975.1"/>
    </source>
</evidence>
<name>A0A8J3MCB7_9RHOB</name>
<dbReference type="Pfam" id="PF00211">
    <property type="entry name" value="Guanylate_cyc"/>
    <property type="match status" value="1"/>
</dbReference>
<organism evidence="2 3">
    <name type="scientific">Seohaeicola zhoushanensis</name>
    <dbReference type="NCBI Taxonomy" id="1569283"/>
    <lineage>
        <taxon>Bacteria</taxon>
        <taxon>Pseudomonadati</taxon>
        <taxon>Pseudomonadota</taxon>
        <taxon>Alphaproteobacteria</taxon>
        <taxon>Rhodobacterales</taxon>
        <taxon>Roseobacteraceae</taxon>
        <taxon>Seohaeicola</taxon>
    </lineage>
</organism>
<dbReference type="EMBL" id="BNCJ01000033">
    <property type="protein sequence ID" value="GHF72975.1"/>
    <property type="molecule type" value="Genomic_DNA"/>
</dbReference>
<sequence length="272" mass="29591">MAGDADYQAWWARRERQGASPSAVFDLMSLNRQINVADILPVVQCPTLVVHRRNDLIVDVEGGRELARLISNAEMLELPGDDHVPWTGDNIDMIANRIEEFLTGTKPSPVMDRVLATALFTDIVDSTRHAAALGDEAWNRLLHRHDTLVETVLERFRGTKIKSTGDGCLATFDGPARAVYAAMALGEAVTELGIEIRAGINTGEIHTNDGDVSGLAVHLAARVMDEAEPGECLVSRTVRDLAAGSELSFEDRGLRSLKGIPEAVRLFRASGK</sequence>
<dbReference type="PANTHER" id="PTHR43081">
    <property type="entry name" value="ADENYLATE CYCLASE, TERMINAL-DIFFERENTIATION SPECIFIC-RELATED"/>
    <property type="match status" value="1"/>
</dbReference>
<dbReference type="Proteomes" id="UP000626220">
    <property type="component" value="Unassembled WGS sequence"/>
</dbReference>
<reference evidence="2" key="1">
    <citation type="journal article" date="2014" name="Int. J. Syst. Evol. Microbiol.">
        <title>Complete genome sequence of Corynebacterium casei LMG S-19264T (=DSM 44701T), isolated from a smear-ripened cheese.</title>
        <authorList>
            <consortium name="US DOE Joint Genome Institute (JGI-PGF)"/>
            <person name="Walter F."/>
            <person name="Albersmeier A."/>
            <person name="Kalinowski J."/>
            <person name="Ruckert C."/>
        </authorList>
    </citation>
    <scope>NUCLEOTIDE SEQUENCE</scope>
    <source>
        <strain evidence="2">KCTC 42650</strain>
    </source>
</reference>
<dbReference type="SMART" id="SM00044">
    <property type="entry name" value="CYCc"/>
    <property type="match status" value="1"/>
</dbReference>